<dbReference type="GO" id="GO:0009966">
    <property type="term" value="P:regulation of signal transduction"/>
    <property type="evidence" value="ECO:0007669"/>
    <property type="project" value="TreeGrafter"/>
</dbReference>
<sequence>MTALSLRCLRIIREVDFFFIAQRLDGNTPGRDGLREEFQGKYRVSAGTLGADKYTRFCQWKNLELNIQLTMNDFSVHRIIGRGGFDIALQNIWLHVNRFCSPVNLRDIRIRTNPNITIGSVLRFRTVGAANANLEENTRLELSGSCREAGVGPVTDRNKLYWLETWSLCVRVTQRGLYTRHCGDHAPTDAHHCVTPLPEIYLLIRCK</sequence>
<keyword evidence="6" id="KW-0675">Receptor</keyword>
<dbReference type="EMBL" id="BGZK01000174">
    <property type="protein sequence ID" value="GBP25998.1"/>
    <property type="molecule type" value="Genomic_DNA"/>
</dbReference>
<gene>
    <name evidence="6" type="primary">Gprk1</name>
    <name evidence="6" type="ORF">EVAR_84558_1</name>
</gene>
<evidence type="ECO:0000256" key="2">
    <source>
        <dbReference type="ARBA" id="ARBA00022679"/>
    </source>
</evidence>
<evidence type="ECO:0000313" key="7">
    <source>
        <dbReference type="Proteomes" id="UP000299102"/>
    </source>
</evidence>
<dbReference type="OrthoDB" id="354826at2759"/>
<organism evidence="6 7">
    <name type="scientific">Eumeta variegata</name>
    <name type="common">Bagworm moth</name>
    <name type="synonym">Eumeta japonica</name>
    <dbReference type="NCBI Taxonomy" id="151549"/>
    <lineage>
        <taxon>Eukaryota</taxon>
        <taxon>Metazoa</taxon>
        <taxon>Ecdysozoa</taxon>
        <taxon>Arthropoda</taxon>
        <taxon>Hexapoda</taxon>
        <taxon>Insecta</taxon>
        <taxon>Pterygota</taxon>
        <taxon>Neoptera</taxon>
        <taxon>Endopterygota</taxon>
        <taxon>Lepidoptera</taxon>
        <taxon>Glossata</taxon>
        <taxon>Ditrysia</taxon>
        <taxon>Tineoidea</taxon>
        <taxon>Psychidae</taxon>
        <taxon>Oiketicinae</taxon>
        <taxon>Eumeta</taxon>
    </lineage>
</organism>
<dbReference type="Gene3D" id="3.30.200.20">
    <property type="entry name" value="Phosphorylase Kinase, domain 1"/>
    <property type="match status" value="1"/>
</dbReference>
<dbReference type="GO" id="GO:0001664">
    <property type="term" value="F:G protein-coupled receptor binding"/>
    <property type="evidence" value="ECO:0007669"/>
    <property type="project" value="TreeGrafter"/>
</dbReference>
<keyword evidence="4 6" id="KW-0418">Kinase</keyword>
<dbReference type="InterPro" id="IPR044926">
    <property type="entry name" value="RGS_subdomain_2"/>
</dbReference>
<keyword evidence="1" id="KW-0723">Serine/threonine-protein kinase</keyword>
<dbReference type="GO" id="GO:0007186">
    <property type="term" value="P:G protein-coupled receptor signaling pathway"/>
    <property type="evidence" value="ECO:0007669"/>
    <property type="project" value="TreeGrafter"/>
</dbReference>
<evidence type="ECO:0000256" key="5">
    <source>
        <dbReference type="ARBA" id="ARBA00022840"/>
    </source>
</evidence>
<dbReference type="STRING" id="151549.A0A4C1UHU3"/>
<dbReference type="GO" id="GO:0004703">
    <property type="term" value="F:G protein-coupled receptor kinase activity"/>
    <property type="evidence" value="ECO:0007669"/>
    <property type="project" value="TreeGrafter"/>
</dbReference>
<evidence type="ECO:0000313" key="6">
    <source>
        <dbReference type="EMBL" id="GBP25998.1"/>
    </source>
</evidence>
<dbReference type="Gene3D" id="1.10.167.10">
    <property type="entry name" value="Regulator of G-protein Signalling 4, domain 2"/>
    <property type="match status" value="1"/>
</dbReference>
<dbReference type="PANTHER" id="PTHR24355:SF18">
    <property type="entry name" value="G PROTEIN-COUPLED RECEPTOR KINASE"/>
    <property type="match status" value="1"/>
</dbReference>
<dbReference type="PANTHER" id="PTHR24355">
    <property type="entry name" value="G PROTEIN-COUPLED RECEPTOR KINASE/RIBOSOMAL PROTEIN S6 KINASE"/>
    <property type="match status" value="1"/>
</dbReference>
<comment type="caution">
    <text evidence="6">The sequence shown here is derived from an EMBL/GenBank/DDBJ whole genome shotgun (WGS) entry which is preliminary data.</text>
</comment>
<evidence type="ECO:0000256" key="3">
    <source>
        <dbReference type="ARBA" id="ARBA00022741"/>
    </source>
</evidence>
<keyword evidence="3" id="KW-0547">Nucleotide-binding</keyword>
<protein>
    <submittedName>
        <fullName evidence="6">G protein-coupled receptor kinase 1</fullName>
    </submittedName>
</protein>
<reference evidence="6 7" key="1">
    <citation type="journal article" date="2019" name="Commun. Biol.">
        <title>The bagworm genome reveals a unique fibroin gene that provides high tensile strength.</title>
        <authorList>
            <person name="Kono N."/>
            <person name="Nakamura H."/>
            <person name="Ohtoshi R."/>
            <person name="Tomita M."/>
            <person name="Numata K."/>
            <person name="Arakawa K."/>
        </authorList>
    </citation>
    <scope>NUCLEOTIDE SEQUENCE [LARGE SCALE GENOMIC DNA]</scope>
</reference>
<keyword evidence="2" id="KW-0808">Transferase</keyword>
<dbReference type="Proteomes" id="UP000299102">
    <property type="component" value="Unassembled WGS sequence"/>
</dbReference>
<dbReference type="AlphaFoldDB" id="A0A4C1UHU3"/>
<dbReference type="GO" id="GO:0005524">
    <property type="term" value="F:ATP binding"/>
    <property type="evidence" value="ECO:0007669"/>
    <property type="project" value="UniProtKB-KW"/>
</dbReference>
<keyword evidence="5" id="KW-0067">ATP-binding</keyword>
<accession>A0A4C1UHU3</accession>
<keyword evidence="7" id="KW-1185">Reference proteome</keyword>
<name>A0A4C1UHU3_EUMVA</name>
<evidence type="ECO:0000256" key="4">
    <source>
        <dbReference type="ARBA" id="ARBA00022777"/>
    </source>
</evidence>
<proteinExistence type="predicted"/>
<evidence type="ECO:0000256" key="1">
    <source>
        <dbReference type="ARBA" id="ARBA00022527"/>
    </source>
</evidence>